<keyword evidence="2" id="KW-1185">Reference proteome</keyword>
<comment type="caution">
    <text evidence="1">The sequence shown here is derived from an EMBL/GenBank/DDBJ whole genome shotgun (WGS) entry which is preliminary data.</text>
</comment>
<sequence>MGNGVKKGTTLLLPLNSVIIPLAENTLIITLMGNDLPRVGLRACMSVCVMLRSVHRAATVKVRAFVPVIYSDYRTVYTPTSRMVSAPRKRSRKFTLQIPITILRRSKTCYPIRRPTSQLLKGVPMVGQVGLAPLWTLILV</sequence>
<dbReference type="AlphaFoldDB" id="A0A4C1X9X6"/>
<name>A0A4C1X9X6_EUMVA</name>
<organism evidence="1 2">
    <name type="scientific">Eumeta variegata</name>
    <name type="common">Bagworm moth</name>
    <name type="synonym">Eumeta japonica</name>
    <dbReference type="NCBI Taxonomy" id="151549"/>
    <lineage>
        <taxon>Eukaryota</taxon>
        <taxon>Metazoa</taxon>
        <taxon>Ecdysozoa</taxon>
        <taxon>Arthropoda</taxon>
        <taxon>Hexapoda</taxon>
        <taxon>Insecta</taxon>
        <taxon>Pterygota</taxon>
        <taxon>Neoptera</taxon>
        <taxon>Endopterygota</taxon>
        <taxon>Lepidoptera</taxon>
        <taxon>Glossata</taxon>
        <taxon>Ditrysia</taxon>
        <taxon>Tineoidea</taxon>
        <taxon>Psychidae</taxon>
        <taxon>Oiketicinae</taxon>
        <taxon>Eumeta</taxon>
    </lineage>
</organism>
<proteinExistence type="predicted"/>
<evidence type="ECO:0000313" key="2">
    <source>
        <dbReference type="Proteomes" id="UP000299102"/>
    </source>
</evidence>
<gene>
    <name evidence="1" type="ORF">EVAR_48660_1</name>
</gene>
<reference evidence="1 2" key="1">
    <citation type="journal article" date="2019" name="Commun. Biol.">
        <title>The bagworm genome reveals a unique fibroin gene that provides high tensile strength.</title>
        <authorList>
            <person name="Kono N."/>
            <person name="Nakamura H."/>
            <person name="Ohtoshi R."/>
            <person name="Tomita M."/>
            <person name="Numata K."/>
            <person name="Arakawa K."/>
        </authorList>
    </citation>
    <scope>NUCLEOTIDE SEQUENCE [LARGE SCALE GENOMIC DNA]</scope>
</reference>
<accession>A0A4C1X9X6</accession>
<protein>
    <submittedName>
        <fullName evidence="1">Uncharacterized protein</fullName>
    </submittedName>
</protein>
<dbReference type="Proteomes" id="UP000299102">
    <property type="component" value="Unassembled WGS sequence"/>
</dbReference>
<evidence type="ECO:0000313" key="1">
    <source>
        <dbReference type="EMBL" id="GBP59692.1"/>
    </source>
</evidence>
<dbReference type="EMBL" id="BGZK01000768">
    <property type="protein sequence ID" value="GBP59692.1"/>
    <property type="molecule type" value="Genomic_DNA"/>
</dbReference>